<name>A0A699IRZ8_TANCI</name>
<reference evidence="2" key="1">
    <citation type="journal article" date="2019" name="Sci. Rep.">
        <title>Draft genome of Tanacetum cinerariifolium, the natural source of mosquito coil.</title>
        <authorList>
            <person name="Yamashiro T."/>
            <person name="Shiraishi A."/>
            <person name="Satake H."/>
            <person name="Nakayama K."/>
        </authorList>
    </citation>
    <scope>NUCLEOTIDE SEQUENCE</scope>
</reference>
<feature type="region of interest" description="Disordered" evidence="1">
    <location>
        <begin position="291"/>
        <end position="320"/>
    </location>
</feature>
<dbReference type="EMBL" id="BKCJ010308507">
    <property type="protein sequence ID" value="GEZ67448.1"/>
    <property type="molecule type" value="Genomic_DNA"/>
</dbReference>
<evidence type="ECO:0008006" key="3">
    <source>
        <dbReference type="Google" id="ProtNLM"/>
    </source>
</evidence>
<feature type="region of interest" description="Disordered" evidence="1">
    <location>
        <begin position="135"/>
        <end position="170"/>
    </location>
</feature>
<organism evidence="2">
    <name type="scientific">Tanacetum cinerariifolium</name>
    <name type="common">Dalmatian daisy</name>
    <name type="synonym">Chrysanthemum cinerariifolium</name>
    <dbReference type="NCBI Taxonomy" id="118510"/>
    <lineage>
        <taxon>Eukaryota</taxon>
        <taxon>Viridiplantae</taxon>
        <taxon>Streptophyta</taxon>
        <taxon>Embryophyta</taxon>
        <taxon>Tracheophyta</taxon>
        <taxon>Spermatophyta</taxon>
        <taxon>Magnoliopsida</taxon>
        <taxon>eudicotyledons</taxon>
        <taxon>Gunneridae</taxon>
        <taxon>Pentapetalae</taxon>
        <taxon>asterids</taxon>
        <taxon>campanulids</taxon>
        <taxon>Asterales</taxon>
        <taxon>Asteraceae</taxon>
        <taxon>Asteroideae</taxon>
        <taxon>Anthemideae</taxon>
        <taxon>Anthemidinae</taxon>
        <taxon>Tanacetum</taxon>
    </lineage>
</organism>
<accession>A0A699IRZ8</accession>
<gene>
    <name evidence="2" type="ORF">Tci_539421</name>
</gene>
<evidence type="ECO:0000313" key="2">
    <source>
        <dbReference type="EMBL" id="GEZ67448.1"/>
    </source>
</evidence>
<sequence>MLNPSTKSSGALPVKIEAHKELLKVNMERKRNESCDRCFNLDTKLLKSQNAYNDLLKRMFKLDLDPLAPKLLQNREAHIDYLKYTQEQADILQGIVKQAKAKQPLDNALDFAYSSTTSDSNTLVLSPTRLKCSTSNCGSKPTSNKKNVRISQTPSRNMKNKVKAQPRKVNKKNRVVEPIRDDDVKHSQFNANSICATCKKSMFDGIHDMCLLDFVKNVNSRVKSTKKHKKENIWKPTGHVFTEVRFKWKPTGKTFTIVGNSCPLTRITSANIVPPKKTTSRLVKTQNPELKGYRKKPKNVKNVCSSKKAKIVESKNVNHS</sequence>
<dbReference type="AlphaFoldDB" id="A0A699IRZ8"/>
<comment type="caution">
    <text evidence="2">The sequence shown here is derived from an EMBL/GenBank/DDBJ whole genome shotgun (WGS) entry which is preliminary data.</text>
</comment>
<feature type="compositionally biased region" description="Basic residues" evidence="1">
    <location>
        <begin position="158"/>
        <end position="170"/>
    </location>
</feature>
<evidence type="ECO:0000256" key="1">
    <source>
        <dbReference type="SAM" id="MobiDB-lite"/>
    </source>
</evidence>
<feature type="compositionally biased region" description="Polar residues" evidence="1">
    <location>
        <begin position="135"/>
        <end position="157"/>
    </location>
</feature>
<protein>
    <recommendedName>
        <fullName evidence="3">Integrase, catalytic region, zinc finger, CCHC-type, peptidase aspartic, catalytic</fullName>
    </recommendedName>
</protein>
<proteinExistence type="predicted"/>